<evidence type="ECO:0000313" key="13">
    <source>
        <dbReference type="EMBL" id="KAK7834986.1"/>
    </source>
</evidence>
<comment type="caution">
    <text evidence="13">The sequence shown here is derived from an EMBL/GenBank/DDBJ whole genome shotgun (WGS) entry which is preliminary data.</text>
</comment>
<dbReference type="InterPro" id="IPR001611">
    <property type="entry name" value="Leu-rich_rpt"/>
</dbReference>
<keyword evidence="2" id="KW-0433">Leucine-rich repeat</keyword>
<evidence type="ECO:0000313" key="14">
    <source>
        <dbReference type="Proteomes" id="UP000237347"/>
    </source>
</evidence>
<feature type="domain" description="Protein kinase" evidence="12">
    <location>
        <begin position="575"/>
        <end position="735"/>
    </location>
</feature>
<comment type="subcellular location">
    <subcellularLocation>
        <location evidence="1">Membrane</location>
        <topology evidence="1">Single-pass membrane protein</topology>
    </subcellularLocation>
</comment>
<keyword evidence="3 10" id="KW-0812">Transmembrane</keyword>
<sequence length="735" mass="81509">MEIKPLLLSFFFFILLLLDASKAQMPGFVSFDCGGKENFTDEIGLEWTPDIKLIYGETAGISVANETRRQYQTLRHFPADSRKYCYTLNVISRSRYLLRATFLYGNFDNNNVYPKFDISLGATYWSTIVISDASTIEVRELIFLALSPTISVCLSNATTGQPFISTLELRQFNGSIYYTDFEELYYLSVSARINFGADSEAPVRYPDDPFDRIWESDSLKKANYLVDVAAGTEKVSTRKPIYVNSKEVPPQKVMQTAVEGTNGSLTYRLNLDGFPGFGWAVTYFAEIEDLDPDETRKFRLVLPGYTDLSKAVVNIEENAQGKYRLYEPGYTNLSLPFVLSFRFGKTSDSKRGPLLNAMEINKYLEKNAGSLDGASIAKIVSYYSSSGWAQEGGDPCLPVPWSWVQCNSDPQPKIVKITLSGKNLTGNIPSDFAKLTGLVELSLDNNSLSGPIPDFTGCVDLKIMYVQNNMLSGTMPSGLLNKNLILNYSGNINLRKGSKSGSHMNIIIGSSVGAGVLLIATIASCLFMSKGKKRYFEQDQLDHSPPVQRLVSSKSKAHTEAACCFTFSEIEDSTRKFEKKIGSGGFGVVYYGKMKDEKEIAVKVLTSNSFQGKREFSNEVSYHTAKLHIESGDIQGIIDPSLHEEFDIQSIWKIAEKALMCVQPHGHMRPSISEVLKEIQDAITIEREAAVATREGNSDVSRTSIHSSLNQGSMDLGGTDNCLSFDESIARPAAR</sequence>
<dbReference type="GO" id="GO:0005524">
    <property type="term" value="F:ATP binding"/>
    <property type="evidence" value="ECO:0007669"/>
    <property type="project" value="UniProtKB-UniRule"/>
</dbReference>
<keyword evidence="8" id="KW-0547">Nucleotide-binding</keyword>
<dbReference type="PROSITE" id="PS00107">
    <property type="entry name" value="PROTEIN_KINASE_ATP"/>
    <property type="match status" value="1"/>
</dbReference>
<keyword evidence="14" id="KW-1185">Reference proteome</keyword>
<dbReference type="PANTHER" id="PTHR45631">
    <property type="entry name" value="OS07G0107800 PROTEIN-RELATED"/>
    <property type="match status" value="1"/>
</dbReference>
<dbReference type="InterPro" id="IPR000719">
    <property type="entry name" value="Prot_kinase_dom"/>
</dbReference>
<organism evidence="13 14">
    <name type="scientific">Quercus suber</name>
    <name type="common">Cork oak</name>
    <dbReference type="NCBI Taxonomy" id="58331"/>
    <lineage>
        <taxon>Eukaryota</taxon>
        <taxon>Viridiplantae</taxon>
        <taxon>Streptophyta</taxon>
        <taxon>Embryophyta</taxon>
        <taxon>Tracheophyta</taxon>
        <taxon>Spermatophyta</taxon>
        <taxon>Magnoliopsida</taxon>
        <taxon>eudicotyledons</taxon>
        <taxon>Gunneridae</taxon>
        <taxon>Pentapetalae</taxon>
        <taxon>rosids</taxon>
        <taxon>fabids</taxon>
        <taxon>Fagales</taxon>
        <taxon>Fagaceae</taxon>
        <taxon>Quercus</taxon>
    </lineage>
</organism>
<dbReference type="EMBL" id="PKMF04000379">
    <property type="protein sequence ID" value="KAK7834986.1"/>
    <property type="molecule type" value="Genomic_DNA"/>
</dbReference>
<dbReference type="GO" id="GO:0004672">
    <property type="term" value="F:protein kinase activity"/>
    <property type="evidence" value="ECO:0007669"/>
    <property type="project" value="InterPro"/>
</dbReference>
<evidence type="ECO:0000256" key="1">
    <source>
        <dbReference type="ARBA" id="ARBA00004167"/>
    </source>
</evidence>
<evidence type="ECO:0000259" key="12">
    <source>
        <dbReference type="PROSITE" id="PS50011"/>
    </source>
</evidence>
<accession>A0AAW0K8X1</accession>
<feature type="chain" id="PRO_5043541764" evidence="11">
    <location>
        <begin position="24"/>
        <end position="735"/>
    </location>
</feature>
<keyword evidence="7 10" id="KW-0472">Membrane</keyword>
<evidence type="ECO:0000256" key="5">
    <source>
        <dbReference type="ARBA" id="ARBA00022737"/>
    </source>
</evidence>
<feature type="region of interest" description="Disordered" evidence="9">
    <location>
        <begin position="692"/>
        <end position="712"/>
    </location>
</feature>
<dbReference type="InterPro" id="IPR011009">
    <property type="entry name" value="Kinase-like_dom_sf"/>
</dbReference>
<dbReference type="GO" id="GO:0016020">
    <property type="term" value="C:membrane"/>
    <property type="evidence" value="ECO:0007669"/>
    <property type="project" value="UniProtKB-SubCell"/>
</dbReference>
<dbReference type="InterPro" id="IPR024788">
    <property type="entry name" value="Malectin-like_Carb-bd_dom"/>
</dbReference>
<feature type="signal peptide" evidence="11">
    <location>
        <begin position="1"/>
        <end position="23"/>
    </location>
</feature>
<dbReference type="InterPro" id="IPR032675">
    <property type="entry name" value="LRR_dom_sf"/>
</dbReference>
<reference evidence="13 14" key="1">
    <citation type="journal article" date="2018" name="Sci. Data">
        <title>The draft genome sequence of cork oak.</title>
        <authorList>
            <person name="Ramos A.M."/>
            <person name="Usie A."/>
            <person name="Barbosa P."/>
            <person name="Barros P.M."/>
            <person name="Capote T."/>
            <person name="Chaves I."/>
            <person name="Simoes F."/>
            <person name="Abreu I."/>
            <person name="Carrasquinho I."/>
            <person name="Faro C."/>
            <person name="Guimaraes J.B."/>
            <person name="Mendonca D."/>
            <person name="Nobrega F."/>
            <person name="Rodrigues L."/>
            <person name="Saibo N.J.M."/>
            <person name="Varela M.C."/>
            <person name="Egas C."/>
            <person name="Matos J."/>
            <person name="Miguel C.M."/>
            <person name="Oliveira M.M."/>
            <person name="Ricardo C.P."/>
            <person name="Goncalves S."/>
        </authorList>
    </citation>
    <scope>NUCLEOTIDE SEQUENCE [LARGE SCALE GENOMIC DNA]</scope>
    <source>
        <strain evidence="14">cv. HL8</strain>
    </source>
</reference>
<evidence type="ECO:0000256" key="9">
    <source>
        <dbReference type="SAM" id="MobiDB-lite"/>
    </source>
</evidence>
<dbReference type="Gene3D" id="3.80.10.10">
    <property type="entry name" value="Ribonuclease Inhibitor"/>
    <property type="match status" value="1"/>
</dbReference>
<feature type="binding site" evidence="8">
    <location>
        <position position="603"/>
    </location>
    <ligand>
        <name>ATP</name>
        <dbReference type="ChEBI" id="CHEBI:30616"/>
    </ligand>
</feature>
<dbReference type="PROSITE" id="PS50011">
    <property type="entry name" value="PROTEIN_KINASE_DOM"/>
    <property type="match status" value="1"/>
</dbReference>
<evidence type="ECO:0000256" key="3">
    <source>
        <dbReference type="ARBA" id="ARBA00022692"/>
    </source>
</evidence>
<proteinExistence type="predicted"/>
<feature type="transmembrane region" description="Helical" evidence="10">
    <location>
        <begin position="506"/>
        <end position="528"/>
    </location>
</feature>
<evidence type="ECO:0000256" key="8">
    <source>
        <dbReference type="PROSITE-ProRule" id="PRU10141"/>
    </source>
</evidence>
<name>A0AAW0K8X1_QUESU</name>
<dbReference type="Gene3D" id="3.30.200.20">
    <property type="entry name" value="Phosphorylase Kinase, domain 1"/>
    <property type="match status" value="1"/>
</dbReference>
<keyword evidence="6 10" id="KW-1133">Transmembrane helix</keyword>
<dbReference type="PANTHER" id="PTHR45631:SF68">
    <property type="entry name" value="REPEAT FAMILY PROTEIN, PUTATIVE, EXPRESSED-RELATED"/>
    <property type="match status" value="1"/>
</dbReference>
<dbReference type="Proteomes" id="UP000237347">
    <property type="component" value="Unassembled WGS sequence"/>
</dbReference>
<evidence type="ECO:0000256" key="10">
    <source>
        <dbReference type="SAM" id="Phobius"/>
    </source>
</evidence>
<dbReference type="SUPFAM" id="SSF52058">
    <property type="entry name" value="L domain-like"/>
    <property type="match status" value="1"/>
</dbReference>
<evidence type="ECO:0000256" key="7">
    <source>
        <dbReference type="ARBA" id="ARBA00023136"/>
    </source>
</evidence>
<dbReference type="SUPFAM" id="SSF56112">
    <property type="entry name" value="Protein kinase-like (PK-like)"/>
    <property type="match status" value="1"/>
</dbReference>
<gene>
    <name evidence="13" type="ORF">CFP56_023966</name>
</gene>
<dbReference type="InterPro" id="IPR017441">
    <property type="entry name" value="Protein_kinase_ATP_BS"/>
</dbReference>
<evidence type="ECO:0000256" key="2">
    <source>
        <dbReference type="ARBA" id="ARBA00022614"/>
    </source>
</evidence>
<evidence type="ECO:0000256" key="4">
    <source>
        <dbReference type="ARBA" id="ARBA00022729"/>
    </source>
</evidence>
<dbReference type="Pfam" id="PF12819">
    <property type="entry name" value="Malectin_like"/>
    <property type="match status" value="1"/>
</dbReference>
<dbReference type="AlphaFoldDB" id="A0AAW0K8X1"/>
<protein>
    <submittedName>
        <fullName evidence="13">Lrr receptor-like serine/threonine-protein kinase</fullName>
    </submittedName>
</protein>
<keyword evidence="5" id="KW-0677">Repeat</keyword>
<evidence type="ECO:0000256" key="11">
    <source>
        <dbReference type="SAM" id="SignalP"/>
    </source>
</evidence>
<dbReference type="Pfam" id="PF00560">
    <property type="entry name" value="LRR_1"/>
    <property type="match status" value="1"/>
</dbReference>
<keyword evidence="8" id="KW-0067">ATP-binding</keyword>
<feature type="compositionally biased region" description="Polar residues" evidence="9">
    <location>
        <begin position="698"/>
        <end position="712"/>
    </location>
</feature>
<dbReference type="FunFam" id="3.80.10.10:FF:000129">
    <property type="entry name" value="Leucine-rich repeat receptor-like kinase"/>
    <property type="match status" value="1"/>
</dbReference>
<evidence type="ECO:0000256" key="6">
    <source>
        <dbReference type="ARBA" id="ARBA00022989"/>
    </source>
</evidence>
<keyword evidence="4 11" id="KW-0732">Signal</keyword>